<feature type="compositionally biased region" description="Low complexity" evidence="1">
    <location>
        <begin position="295"/>
        <end position="313"/>
    </location>
</feature>
<organism evidence="2 3">
    <name type="scientific">Marchantia polymorpha subsp. ruderalis</name>
    <dbReference type="NCBI Taxonomy" id="1480154"/>
    <lineage>
        <taxon>Eukaryota</taxon>
        <taxon>Viridiplantae</taxon>
        <taxon>Streptophyta</taxon>
        <taxon>Embryophyta</taxon>
        <taxon>Marchantiophyta</taxon>
        <taxon>Marchantiopsida</taxon>
        <taxon>Marchantiidae</taxon>
        <taxon>Marchantiales</taxon>
        <taxon>Marchantiaceae</taxon>
        <taxon>Marchantia</taxon>
    </lineage>
</organism>
<dbReference type="AlphaFoldDB" id="A0A176WQ61"/>
<evidence type="ECO:0000313" key="3">
    <source>
        <dbReference type="Proteomes" id="UP000077202"/>
    </source>
</evidence>
<feature type="region of interest" description="Disordered" evidence="1">
    <location>
        <begin position="111"/>
        <end position="131"/>
    </location>
</feature>
<evidence type="ECO:0000313" key="2">
    <source>
        <dbReference type="EMBL" id="OAE34655.1"/>
    </source>
</evidence>
<evidence type="ECO:0000256" key="1">
    <source>
        <dbReference type="SAM" id="MobiDB-lite"/>
    </source>
</evidence>
<proteinExistence type="predicted"/>
<name>A0A176WQ61_MARPO</name>
<dbReference type="SUPFAM" id="SSF51905">
    <property type="entry name" value="FAD/NAD(P)-binding domain"/>
    <property type="match status" value="1"/>
</dbReference>
<gene>
    <name evidence="2" type="ORF">AXG93_4034s1080</name>
</gene>
<dbReference type="PANTHER" id="PTHR16128:SF8">
    <property type="entry name" value="EXPRESSED PROTEIN"/>
    <property type="match status" value="1"/>
</dbReference>
<protein>
    <recommendedName>
        <fullName evidence="4">Amine oxidase domain-containing protein</fullName>
    </recommendedName>
</protein>
<dbReference type="Gene3D" id="3.90.660.10">
    <property type="match status" value="1"/>
</dbReference>
<keyword evidence="3" id="KW-1185">Reference proteome</keyword>
<sequence>MTGTEGQRVSIWGSYSEIVVLEGNFSKSVKVKPEDLCLEEVLSPKSKFQMKSRGVDVLTPSLNAIHLGDFRNAEYGLRITRVRGRRNLGSNFEFYGNGAFNLGSIRGMASRKDRRDSANGEPGSFKPDISSLKSGLARRFPAEAEEFRYEWDSDDEGDGEVTVKSFAGRKSPKEIARSSAPNSSSSDSSRDRDGYQMRSSGERRAPGAGSYQNRNEGAGRWAPRASRNDEDDNAQSRSFSGGRADATARNREAYERRMNGGKPVPAAAAAAGSSERGPSRFSSGRGQGGADGRSDASGARNSSSSGGAPSNSGTARSFRDERGGAGKSSGGAPQYDRTGRREWVEEVEKKKKPVVEPVNFQTPMNKNPNIAILGGGMSGLVCALTLQELGIKSTVFDTGKHGLGGRMATRSVVQRGSKSLEFDHAAQFFTVTDPRFQKLVDRWISEGAVKEWKGSIGNLQAGGEYTELPAATRYVGTNGMRYLADHIVSQATKIEVRRPCWISRMTAQQGRWTLSENKKPQGEFDAVVIAHNGICANRLLAPAGVAQIARQMKRLELSSIWALLAAFEEPLPSAPFEGAFVQGVNSLSWMGNNSAKLNGAEQSPQCWTFFSTGPYGKKNKVPQESIPHAKAEKVTRDMLLGVETALGLSEGSLPAPVYSRLQLWGAALPTNTPEIPCIFDAQGRVGICGDWLLGSSLEAAALSGMALAEHIANYRDQGDQNPEEFSVGLQNLYNSVDGHDIGQFPGTSDLPKESPKVLAAV</sequence>
<dbReference type="Gene3D" id="3.50.50.60">
    <property type="entry name" value="FAD/NAD(P)-binding domain"/>
    <property type="match status" value="1"/>
</dbReference>
<comment type="caution">
    <text evidence="2">The sequence shown here is derived from an EMBL/GenBank/DDBJ whole genome shotgun (WGS) entry which is preliminary data.</text>
</comment>
<feature type="compositionally biased region" description="Basic and acidic residues" evidence="1">
    <location>
        <begin position="188"/>
        <end position="205"/>
    </location>
</feature>
<feature type="compositionally biased region" description="Low complexity" evidence="1">
    <location>
        <begin position="177"/>
        <end position="187"/>
    </location>
</feature>
<reference evidence="2" key="1">
    <citation type="submission" date="2016-03" db="EMBL/GenBank/DDBJ databases">
        <title>Mechanisms controlling the formation of the plant cell surface in tip-growing cells are functionally conserved among land plants.</title>
        <authorList>
            <person name="Honkanen S."/>
            <person name="Jones V.A."/>
            <person name="Morieri G."/>
            <person name="Champion C."/>
            <person name="Hetherington A.J."/>
            <person name="Kelly S."/>
            <person name="Saint-Marcoux D."/>
            <person name="Proust H."/>
            <person name="Prescott H."/>
            <person name="Dolan L."/>
        </authorList>
    </citation>
    <scope>NUCLEOTIDE SEQUENCE [LARGE SCALE GENOMIC DNA]</scope>
    <source>
        <tissue evidence="2">Whole gametophyte</tissue>
    </source>
</reference>
<dbReference type="EMBL" id="LVLJ01000368">
    <property type="protein sequence ID" value="OAE34655.1"/>
    <property type="molecule type" value="Genomic_DNA"/>
</dbReference>
<dbReference type="InterPro" id="IPR036188">
    <property type="entry name" value="FAD/NAD-bd_sf"/>
</dbReference>
<accession>A0A176WQ61</accession>
<feature type="region of interest" description="Disordered" evidence="1">
    <location>
        <begin position="150"/>
        <end position="343"/>
    </location>
</feature>
<dbReference type="Proteomes" id="UP000077202">
    <property type="component" value="Unassembled WGS sequence"/>
</dbReference>
<feature type="compositionally biased region" description="Basic and acidic residues" evidence="1">
    <location>
        <begin position="246"/>
        <end position="258"/>
    </location>
</feature>
<dbReference type="Pfam" id="PF13450">
    <property type="entry name" value="NAD_binding_8"/>
    <property type="match status" value="1"/>
</dbReference>
<evidence type="ECO:0008006" key="4">
    <source>
        <dbReference type="Google" id="ProtNLM"/>
    </source>
</evidence>
<dbReference type="PANTHER" id="PTHR16128">
    <property type="entry name" value="FAD/NAD(P)-BINDING OXIDOREDUCTASE FAMILY PROTEIN"/>
    <property type="match status" value="1"/>
</dbReference>